<evidence type="ECO:0000256" key="12">
    <source>
        <dbReference type="ARBA" id="ARBA00023163"/>
    </source>
</evidence>
<evidence type="ECO:0000256" key="8">
    <source>
        <dbReference type="ARBA" id="ARBA00022771"/>
    </source>
</evidence>
<evidence type="ECO:0000256" key="9">
    <source>
        <dbReference type="ARBA" id="ARBA00022833"/>
    </source>
</evidence>
<dbReference type="SUPFAM" id="SSF56731">
    <property type="entry name" value="DNA primase core"/>
    <property type="match status" value="1"/>
</dbReference>
<evidence type="ECO:0000256" key="2">
    <source>
        <dbReference type="ARBA" id="ARBA00022478"/>
    </source>
</evidence>
<gene>
    <name evidence="14" type="ORF">UFOVP350_35</name>
</gene>
<dbReference type="SUPFAM" id="SSF57783">
    <property type="entry name" value="Zinc beta-ribbon"/>
    <property type="match status" value="1"/>
</dbReference>
<keyword evidence="5" id="KW-0548">Nucleotidyltransferase</keyword>
<dbReference type="InterPro" id="IPR034151">
    <property type="entry name" value="TOPRIM_DnaG_bac"/>
</dbReference>
<reference evidence="14" key="1">
    <citation type="submission" date="2020-04" db="EMBL/GenBank/DDBJ databases">
        <authorList>
            <person name="Chiriac C."/>
            <person name="Salcher M."/>
            <person name="Ghai R."/>
            <person name="Kavagutti S V."/>
        </authorList>
    </citation>
    <scope>NUCLEOTIDE SEQUENCE</scope>
</reference>
<evidence type="ECO:0000256" key="1">
    <source>
        <dbReference type="ARBA" id="ARBA00001947"/>
    </source>
</evidence>
<dbReference type="GO" id="GO:0006269">
    <property type="term" value="P:DNA replication, synthesis of primer"/>
    <property type="evidence" value="ECO:0007669"/>
    <property type="project" value="UniProtKB-KW"/>
</dbReference>
<dbReference type="InterPro" id="IPR006295">
    <property type="entry name" value="DNA_primase_DnaG"/>
</dbReference>
<evidence type="ECO:0000256" key="10">
    <source>
        <dbReference type="ARBA" id="ARBA00022842"/>
    </source>
</evidence>
<dbReference type="InterPro" id="IPR013264">
    <property type="entry name" value="DNAG_N"/>
</dbReference>
<dbReference type="GO" id="GO:0003899">
    <property type="term" value="F:DNA-directed RNA polymerase activity"/>
    <property type="evidence" value="ECO:0007669"/>
    <property type="project" value="InterPro"/>
</dbReference>
<evidence type="ECO:0000256" key="4">
    <source>
        <dbReference type="ARBA" id="ARBA00022679"/>
    </source>
</evidence>
<keyword evidence="6" id="KW-0235">DNA replication</keyword>
<dbReference type="Pfam" id="PF13155">
    <property type="entry name" value="Toprim_2"/>
    <property type="match status" value="1"/>
</dbReference>
<comment type="cofactor">
    <cofactor evidence="1">
        <name>Zn(2+)</name>
        <dbReference type="ChEBI" id="CHEBI:29105"/>
    </cofactor>
</comment>
<dbReference type="PANTHER" id="PTHR30313:SF2">
    <property type="entry name" value="DNA PRIMASE"/>
    <property type="match status" value="1"/>
</dbReference>
<keyword evidence="3" id="KW-0639">Primosome</keyword>
<evidence type="ECO:0000256" key="11">
    <source>
        <dbReference type="ARBA" id="ARBA00023125"/>
    </source>
</evidence>
<dbReference type="GO" id="GO:0008270">
    <property type="term" value="F:zinc ion binding"/>
    <property type="evidence" value="ECO:0007669"/>
    <property type="project" value="UniProtKB-KW"/>
</dbReference>
<dbReference type="CDD" id="cd03364">
    <property type="entry name" value="TOPRIM_DnaG_primases"/>
    <property type="match status" value="1"/>
</dbReference>
<protein>
    <submittedName>
        <fullName evidence="14">DNA primase, DnaG</fullName>
    </submittedName>
</protein>
<dbReference type="Pfam" id="PF01807">
    <property type="entry name" value="Zn_ribbon_DnaG"/>
    <property type="match status" value="1"/>
</dbReference>
<organism evidence="14">
    <name type="scientific">uncultured Caudovirales phage</name>
    <dbReference type="NCBI Taxonomy" id="2100421"/>
    <lineage>
        <taxon>Viruses</taxon>
        <taxon>Duplodnaviria</taxon>
        <taxon>Heunggongvirae</taxon>
        <taxon>Uroviricota</taxon>
        <taxon>Caudoviricetes</taxon>
        <taxon>Peduoviridae</taxon>
        <taxon>Maltschvirus</taxon>
        <taxon>Maltschvirus maltsch</taxon>
    </lineage>
</organism>
<dbReference type="GO" id="GO:0003677">
    <property type="term" value="F:DNA binding"/>
    <property type="evidence" value="ECO:0007669"/>
    <property type="project" value="UniProtKB-KW"/>
</dbReference>
<keyword evidence="9" id="KW-0862">Zinc</keyword>
<dbReference type="NCBIfam" id="TIGR01391">
    <property type="entry name" value="dnaG"/>
    <property type="match status" value="1"/>
</dbReference>
<dbReference type="InterPro" id="IPR037068">
    <property type="entry name" value="DNA_primase_core_N_sf"/>
</dbReference>
<dbReference type="GO" id="GO:0000428">
    <property type="term" value="C:DNA-directed RNA polymerase complex"/>
    <property type="evidence" value="ECO:0007669"/>
    <property type="project" value="UniProtKB-KW"/>
</dbReference>
<dbReference type="InterPro" id="IPR036977">
    <property type="entry name" value="DNA_primase_Znf_CHC2"/>
</dbReference>
<evidence type="ECO:0000256" key="5">
    <source>
        <dbReference type="ARBA" id="ARBA00022695"/>
    </source>
</evidence>
<proteinExistence type="predicted"/>
<evidence type="ECO:0000259" key="13">
    <source>
        <dbReference type="PROSITE" id="PS50880"/>
    </source>
</evidence>
<dbReference type="PROSITE" id="PS50880">
    <property type="entry name" value="TOPRIM"/>
    <property type="match status" value="1"/>
</dbReference>
<dbReference type="InterPro" id="IPR002694">
    <property type="entry name" value="Znf_CHC2"/>
</dbReference>
<evidence type="ECO:0000256" key="7">
    <source>
        <dbReference type="ARBA" id="ARBA00022723"/>
    </source>
</evidence>
<keyword evidence="4" id="KW-0808">Transferase</keyword>
<dbReference type="SMART" id="SM00400">
    <property type="entry name" value="ZnF_CHCC"/>
    <property type="match status" value="1"/>
</dbReference>
<sequence length="1110" mass="125600">MITQESIERVMSAAVIEEVIGEFVELKKAGATYKGKSPFSDEKTPSFYVVPSKDIFKCFSSGKGGSVVTFLMELKGMSYPEAIEWLADKYRITIERTEEEQQQDAIDGKSKREQAEKLWLATVNRYSTGYHGRKSSDEIREWKQKELEQFMEQRGLTRDDVIQWQIGVAPDEPKYITEVAIESGMHTLACELGICKTKDGRNYDALRKRIIFPIHDHLGRVVAMAGRAMGDDKPKYINSPESFIYHKSSLLYGLHHAHKSIRTKGTAILVEGYMDVIAAHRADMTNTVAYCSKHVTAQQAKVLKRLCQYVTLTVEDDEASTAILKSAEHLMAAGLIVQVADMRMPDKKMDVDEAVRTLGAEGAAAHVEASTRSIAEWACEHLYPEGSKPEKKSVAAKVLADMMAHVKDPVLASEYEKTICKKLDLKSAAWKALQRDKKETAKPAKKAQIEDIDYTQKLTLQEGEYMPEWVDIDEIKRNLFVQRTESSLQYPTGIYFTSVQSKSPKFKGVEQVTNFTIKPLMKVVDETDGRYLVQVFNGRKRNYVEIPKKGLVSLEAFRLTMVDADCFTQSALETFQFMKIAQWIGTSCHPCFEIKTLGHQQEGFFAFINAAVIYDESGARIINTDELGIIDTGKQRFVSPAASSVREMFRQEDNMYENDSYLKLVESKVTFSQWSEKFCTVYDDHGKVGVSFVLMSVYKDLIYRIGAKCPLLYLYGPKGSGKSAMGESIQNLFYSGANAEGRLIQAINMSPGMITDFALASALRRFRNCPRLYNEYDPNLTEAKYRGWFKGAFDGEGRERGSGDTGVKRKTEIMKVQGTIMLAGQYLDNQDDGAVMTRSLNLKFSEEKNRMRTQEQKEAWRELNEWESDGLNGCLIELLRVRTYVEQHIKEAFNTLRTQMHKEAMKRGVRVEDRLINNYALVVAFSKVVGEKVQLPYTLEALYAECIDRMIELSGMVNEDSVISRFWKVMEVVAEGRKIEFGKHYTISHEAAVTVREGAGNNVRKHFPERIQILYLRMESLYAAYAKEMRERGGKMVDQGTIMSYLKDQKYYIGLVPKTMVGDKQTSAHAVNLTMMEEMGIGFLNDFQKRAPGEAPAAPAASSGGDDMPF</sequence>
<dbReference type="FunFam" id="3.90.580.10:FF:000001">
    <property type="entry name" value="DNA primase"/>
    <property type="match status" value="1"/>
</dbReference>
<dbReference type="Gene3D" id="3.40.1360.10">
    <property type="match status" value="1"/>
</dbReference>
<keyword evidence="7" id="KW-0479">Metal-binding</keyword>
<keyword evidence="12" id="KW-0804">Transcription</keyword>
<accession>A0A6J5M5C1</accession>
<dbReference type="EMBL" id="LR796362">
    <property type="protein sequence ID" value="CAB4139009.1"/>
    <property type="molecule type" value="Genomic_DNA"/>
</dbReference>
<dbReference type="Pfam" id="PF08275">
    <property type="entry name" value="DNAG_N"/>
    <property type="match status" value="1"/>
</dbReference>
<evidence type="ECO:0000313" key="14">
    <source>
        <dbReference type="EMBL" id="CAB4139009.1"/>
    </source>
</evidence>
<feature type="domain" description="Toprim" evidence="13">
    <location>
        <begin position="265"/>
        <end position="345"/>
    </location>
</feature>
<keyword evidence="2" id="KW-0240">DNA-directed RNA polymerase</keyword>
<evidence type="ECO:0000256" key="6">
    <source>
        <dbReference type="ARBA" id="ARBA00022705"/>
    </source>
</evidence>
<dbReference type="InterPro" id="IPR006171">
    <property type="entry name" value="TOPRIM_dom"/>
</dbReference>
<keyword evidence="11" id="KW-0238">DNA-binding</keyword>
<keyword evidence="10" id="KW-0460">Magnesium</keyword>
<dbReference type="PANTHER" id="PTHR30313">
    <property type="entry name" value="DNA PRIMASE"/>
    <property type="match status" value="1"/>
</dbReference>
<keyword evidence="8" id="KW-0863">Zinc-finger</keyword>
<name>A0A6J5M5C1_9CAUD</name>
<dbReference type="InterPro" id="IPR050219">
    <property type="entry name" value="DnaG_primase"/>
</dbReference>
<dbReference type="Gene3D" id="3.90.580.10">
    <property type="entry name" value="Zinc finger, CHC2-type domain"/>
    <property type="match status" value="1"/>
</dbReference>
<dbReference type="Gene3D" id="3.90.980.10">
    <property type="entry name" value="DNA primase, catalytic core, N-terminal domain"/>
    <property type="match status" value="1"/>
</dbReference>
<evidence type="ECO:0000256" key="3">
    <source>
        <dbReference type="ARBA" id="ARBA00022515"/>
    </source>
</evidence>